<feature type="transmembrane region" description="Helical" evidence="6">
    <location>
        <begin position="236"/>
        <end position="255"/>
    </location>
</feature>
<keyword evidence="5 6" id="KW-0472">Membrane</keyword>
<evidence type="ECO:0000313" key="8">
    <source>
        <dbReference type="EMBL" id="VAW75370.1"/>
    </source>
</evidence>
<dbReference type="PANTHER" id="PTHR23511">
    <property type="entry name" value="SYNAPTIC VESICLE GLYCOPROTEIN 2"/>
    <property type="match status" value="1"/>
</dbReference>
<proteinExistence type="predicted"/>
<name>A0A3B0YF26_9ZZZZ</name>
<evidence type="ECO:0000256" key="4">
    <source>
        <dbReference type="ARBA" id="ARBA00022989"/>
    </source>
</evidence>
<organism evidence="8">
    <name type="scientific">hydrothermal vent metagenome</name>
    <dbReference type="NCBI Taxonomy" id="652676"/>
    <lineage>
        <taxon>unclassified sequences</taxon>
        <taxon>metagenomes</taxon>
        <taxon>ecological metagenomes</taxon>
    </lineage>
</organism>
<dbReference type="Gene3D" id="1.20.1250.20">
    <property type="entry name" value="MFS general substrate transporter like domains"/>
    <property type="match status" value="1"/>
</dbReference>
<keyword evidence="3 6" id="KW-0812">Transmembrane</keyword>
<dbReference type="AlphaFoldDB" id="A0A3B0YF26"/>
<reference evidence="8" key="1">
    <citation type="submission" date="2018-06" db="EMBL/GenBank/DDBJ databases">
        <authorList>
            <person name="Zhirakovskaya E."/>
        </authorList>
    </citation>
    <scope>NUCLEOTIDE SEQUENCE</scope>
</reference>
<dbReference type="PROSITE" id="PS00217">
    <property type="entry name" value="SUGAR_TRANSPORT_2"/>
    <property type="match status" value="1"/>
</dbReference>
<dbReference type="InterPro" id="IPR011701">
    <property type="entry name" value="MFS"/>
</dbReference>
<evidence type="ECO:0000256" key="1">
    <source>
        <dbReference type="ARBA" id="ARBA00004141"/>
    </source>
</evidence>
<feature type="transmembrane region" description="Helical" evidence="6">
    <location>
        <begin position="180"/>
        <end position="201"/>
    </location>
</feature>
<accession>A0A3B0YF26</accession>
<dbReference type="GO" id="GO:0022857">
    <property type="term" value="F:transmembrane transporter activity"/>
    <property type="evidence" value="ECO:0007669"/>
    <property type="project" value="InterPro"/>
</dbReference>
<feature type="transmembrane region" description="Helical" evidence="6">
    <location>
        <begin position="360"/>
        <end position="380"/>
    </location>
</feature>
<feature type="domain" description="Major facilitator superfamily (MFS) profile" evidence="7">
    <location>
        <begin position="86"/>
        <end position="504"/>
    </location>
</feature>
<dbReference type="InterPro" id="IPR036259">
    <property type="entry name" value="MFS_trans_sf"/>
</dbReference>
<feature type="transmembrane region" description="Helical" evidence="6">
    <location>
        <begin position="325"/>
        <end position="345"/>
    </location>
</feature>
<evidence type="ECO:0000256" key="2">
    <source>
        <dbReference type="ARBA" id="ARBA00022448"/>
    </source>
</evidence>
<keyword evidence="2" id="KW-0813">Transport</keyword>
<dbReference type="PANTHER" id="PTHR23511:SF34">
    <property type="entry name" value="SYNAPTIC VESICLE GLYCOPROTEIN 2"/>
    <property type="match status" value="1"/>
</dbReference>
<feature type="transmembrane region" description="Helical" evidence="6">
    <location>
        <begin position="208"/>
        <end position="230"/>
    </location>
</feature>
<dbReference type="PROSITE" id="PS50850">
    <property type="entry name" value="MFS"/>
    <property type="match status" value="1"/>
</dbReference>
<evidence type="ECO:0000259" key="7">
    <source>
        <dbReference type="PROSITE" id="PS50850"/>
    </source>
</evidence>
<feature type="transmembrane region" description="Helical" evidence="6">
    <location>
        <begin position="120"/>
        <end position="141"/>
    </location>
</feature>
<dbReference type="SUPFAM" id="SSF103473">
    <property type="entry name" value="MFS general substrate transporter"/>
    <property type="match status" value="1"/>
</dbReference>
<comment type="subcellular location">
    <subcellularLocation>
        <location evidence="1">Membrane</location>
        <topology evidence="1">Multi-pass membrane protein</topology>
    </subcellularLocation>
</comment>
<sequence length="522" mass="55262">MVVAGVIAHIPMFVGAADMNFRLAGMQMSLLMTIGMYGIIIGTAVVAYGLMPGWLFRPGKQIHIDAANVHVQALDNAELTPTHWKLFAVLVVALIVDVMKPATLGFVIPGTAAEYGLTKQQVALLPMAGILGTTMGSFLWGWLGDTIGRRASILLAAIIFIGTSICGAMPSYNWNVFMCWLMGLGAGGMLPITFALLAEIVPRKQRGWLIVLLGAIGTIGGYLAASGFAALLEPYFGWRIMWFLGLPTGVILILLNRYIPESPRFLLAKGNREEAFRVMESFGIEIVKDAEATSATDTAMPVADVRGGNLVDMFRQPYTGLTMGLGLYGMAWGLVNFGFLLWLPLNLREIGMSVGSSDAILAKSAIIAFPATLVGAWLYHSWSTKNTLILFALLSVATLCGFAAVGDQLIHQPVLMSFLLVALLASSSGVIAMLSPYTAEVFPVHIRATASGWSAGCSKGAGVATLGAAAVIGLTPGMAAAAILAAVPTLFACAAVAWKGIETRGMGLEMIQAMSVRQTNPE</sequence>
<feature type="transmembrane region" description="Helical" evidence="6">
    <location>
        <begin position="28"/>
        <end position="51"/>
    </location>
</feature>
<gene>
    <name evidence="8" type="ORF">MNBD_GAMMA15-495</name>
</gene>
<feature type="transmembrane region" description="Helical" evidence="6">
    <location>
        <begin position="418"/>
        <end position="439"/>
    </location>
</feature>
<evidence type="ECO:0000256" key="6">
    <source>
        <dbReference type="SAM" id="Phobius"/>
    </source>
</evidence>
<feature type="transmembrane region" description="Helical" evidence="6">
    <location>
        <begin position="153"/>
        <end position="174"/>
    </location>
</feature>
<feature type="transmembrane region" description="Helical" evidence="6">
    <location>
        <begin position="451"/>
        <end position="472"/>
    </location>
</feature>
<feature type="transmembrane region" description="Helical" evidence="6">
    <location>
        <begin position="478"/>
        <end position="498"/>
    </location>
</feature>
<dbReference type="GO" id="GO:0016020">
    <property type="term" value="C:membrane"/>
    <property type="evidence" value="ECO:0007669"/>
    <property type="project" value="UniProtKB-SubCell"/>
</dbReference>
<keyword evidence="4 6" id="KW-1133">Transmembrane helix</keyword>
<dbReference type="InterPro" id="IPR020846">
    <property type="entry name" value="MFS_dom"/>
</dbReference>
<protein>
    <submittedName>
        <fullName evidence="8">Niacin transporter NiaP</fullName>
    </submittedName>
</protein>
<feature type="transmembrane region" description="Helical" evidence="6">
    <location>
        <begin position="86"/>
        <end position="108"/>
    </location>
</feature>
<feature type="transmembrane region" description="Helical" evidence="6">
    <location>
        <begin position="387"/>
        <end position="406"/>
    </location>
</feature>
<evidence type="ECO:0000256" key="5">
    <source>
        <dbReference type="ARBA" id="ARBA00023136"/>
    </source>
</evidence>
<dbReference type="InterPro" id="IPR005829">
    <property type="entry name" value="Sugar_transporter_CS"/>
</dbReference>
<dbReference type="EMBL" id="UOFN01000047">
    <property type="protein sequence ID" value="VAW75370.1"/>
    <property type="molecule type" value="Genomic_DNA"/>
</dbReference>
<dbReference type="Pfam" id="PF07690">
    <property type="entry name" value="MFS_1"/>
    <property type="match status" value="1"/>
</dbReference>
<evidence type="ECO:0000256" key="3">
    <source>
        <dbReference type="ARBA" id="ARBA00022692"/>
    </source>
</evidence>